<evidence type="ECO:0000256" key="2">
    <source>
        <dbReference type="ARBA" id="ARBA00009334"/>
    </source>
</evidence>
<dbReference type="SMART" id="SM00490">
    <property type="entry name" value="HELICc"/>
    <property type="match status" value="1"/>
</dbReference>
<dbReference type="PROSITE" id="PS00039">
    <property type="entry name" value="DEAD_ATP_HELICASE"/>
    <property type="match status" value="1"/>
</dbReference>
<dbReference type="EMBL" id="LN835309">
    <property type="protein sequence ID" value="CRH02693.1"/>
    <property type="molecule type" value="Genomic_DNA"/>
</dbReference>
<keyword evidence="5" id="KW-0698">rRNA processing</keyword>
<dbReference type="EC" id="3.6.4.13" evidence="3"/>
<dbReference type="KEGG" id="prel:PRELSG_1442700"/>
<evidence type="ECO:0000256" key="6">
    <source>
        <dbReference type="ARBA" id="ARBA00022741"/>
    </source>
</evidence>
<dbReference type="OrthoDB" id="196131at2759"/>
<dbReference type="PROSITE" id="PS51195">
    <property type="entry name" value="Q_MOTIF"/>
    <property type="match status" value="1"/>
</dbReference>
<dbReference type="PANTHER" id="PTHR47958">
    <property type="entry name" value="ATP-DEPENDENT RNA HELICASE DBP3"/>
    <property type="match status" value="1"/>
</dbReference>
<dbReference type="Proteomes" id="UP000220158">
    <property type="component" value="Chromosome 14"/>
</dbReference>
<dbReference type="Gene3D" id="3.40.50.300">
    <property type="entry name" value="P-loop containing nucleotide triphosphate hydrolases"/>
    <property type="match status" value="2"/>
</dbReference>
<evidence type="ECO:0000313" key="17">
    <source>
        <dbReference type="EMBL" id="CRH02693.1"/>
    </source>
</evidence>
<feature type="short sequence motif" description="Q motif" evidence="12">
    <location>
        <begin position="273"/>
        <end position="300"/>
    </location>
</feature>
<evidence type="ECO:0000256" key="7">
    <source>
        <dbReference type="ARBA" id="ARBA00022801"/>
    </source>
</evidence>
<reference evidence="17 18" key="1">
    <citation type="submission" date="2015-04" db="EMBL/GenBank/DDBJ databases">
        <authorList>
            <consortium name="Pathogen Informatics"/>
        </authorList>
    </citation>
    <scope>NUCLEOTIDE SEQUENCE [LARGE SCALE GENOMIC DNA]</scope>
    <source>
        <strain evidence="17 18">SGS1</strain>
    </source>
</reference>
<dbReference type="InterPro" id="IPR014001">
    <property type="entry name" value="Helicase_ATP-bd"/>
</dbReference>
<dbReference type="PROSITE" id="PS51194">
    <property type="entry name" value="HELICASE_CTER"/>
    <property type="match status" value="1"/>
</dbReference>
<evidence type="ECO:0000256" key="12">
    <source>
        <dbReference type="PROSITE-ProRule" id="PRU00552"/>
    </source>
</evidence>
<feature type="domain" description="DEAD-box RNA helicase Q" evidence="16">
    <location>
        <begin position="273"/>
        <end position="300"/>
    </location>
</feature>
<organism evidence="17 18">
    <name type="scientific">Plasmodium relictum</name>
    <dbReference type="NCBI Taxonomy" id="85471"/>
    <lineage>
        <taxon>Eukaryota</taxon>
        <taxon>Sar</taxon>
        <taxon>Alveolata</taxon>
        <taxon>Apicomplexa</taxon>
        <taxon>Aconoidasida</taxon>
        <taxon>Haemosporida</taxon>
        <taxon>Plasmodiidae</taxon>
        <taxon>Plasmodium</taxon>
        <taxon>Plasmodium (Haemamoeba)</taxon>
    </lineage>
</organism>
<dbReference type="GO" id="GO:0003724">
    <property type="term" value="F:RNA helicase activity"/>
    <property type="evidence" value="ECO:0007669"/>
    <property type="project" value="UniProtKB-EC"/>
</dbReference>
<evidence type="ECO:0000259" key="15">
    <source>
        <dbReference type="PROSITE" id="PS51194"/>
    </source>
</evidence>
<dbReference type="Pfam" id="PF00271">
    <property type="entry name" value="Helicase_C"/>
    <property type="match status" value="1"/>
</dbReference>
<keyword evidence="4" id="KW-0690">Ribosome biogenesis</keyword>
<protein>
    <recommendedName>
        <fullName evidence="3">RNA helicase</fullName>
        <ecNumber evidence="3">3.6.4.13</ecNumber>
    </recommendedName>
</protein>
<keyword evidence="18" id="KW-1185">Reference proteome</keyword>
<dbReference type="SUPFAM" id="SSF52540">
    <property type="entry name" value="P-loop containing nucleoside triphosphate hydrolases"/>
    <property type="match status" value="1"/>
</dbReference>
<proteinExistence type="inferred from homology"/>
<dbReference type="CDD" id="cd00268">
    <property type="entry name" value="DEADc"/>
    <property type="match status" value="1"/>
</dbReference>
<evidence type="ECO:0000256" key="11">
    <source>
        <dbReference type="ARBA" id="ARBA00037449"/>
    </source>
</evidence>
<gene>
    <name evidence="17" type="primary">DH60</name>
    <name evidence="17" type="ORF">PRELSG_1442700</name>
</gene>
<dbReference type="InterPro" id="IPR011545">
    <property type="entry name" value="DEAD/DEAH_box_helicase_dom"/>
</dbReference>
<comment type="similarity">
    <text evidence="2">Belongs to the DEAD box helicase family. DDX5/DBP2 subfamily.</text>
</comment>
<dbReference type="GO" id="GO:0003676">
    <property type="term" value="F:nucleic acid binding"/>
    <property type="evidence" value="ECO:0007669"/>
    <property type="project" value="InterPro"/>
</dbReference>
<evidence type="ECO:0000259" key="14">
    <source>
        <dbReference type="PROSITE" id="PS51192"/>
    </source>
</evidence>
<dbReference type="Pfam" id="PF00270">
    <property type="entry name" value="DEAD"/>
    <property type="match status" value="1"/>
</dbReference>
<dbReference type="FunFam" id="3.40.50.300:FF:000008">
    <property type="entry name" value="ATP-dependent RNA helicase RhlB"/>
    <property type="match status" value="1"/>
</dbReference>
<dbReference type="GeneID" id="39738859"/>
<evidence type="ECO:0000313" key="18">
    <source>
        <dbReference type="Proteomes" id="UP000220158"/>
    </source>
</evidence>
<keyword evidence="7 13" id="KW-0378">Hydrolase</keyword>
<comment type="function">
    <text evidence="11">ATP-dependent RNA helicase required for 60S ribosomal subunit synthesis. Involved in efficient pre-rRNA processing, predominantly at site A3, which is necessary for the normal formation of 25S and 5.8S rRNAs.</text>
</comment>
<evidence type="ECO:0000259" key="16">
    <source>
        <dbReference type="PROSITE" id="PS51195"/>
    </source>
</evidence>
<keyword evidence="8 13" id="KW-0347">Helicase</keyword>
<feature type="domain" description="Helicase C-terminal" evidence="15">
    <location>
        <begin position="545"/>
        <end position="698"/>
    </location>
</feature>
<evidence type="ECO:0000256" key="13">
    <source>
        <dbReference type="RuleBase" id="RU000492"/>
    </source>
</evidence>
<feature type="domain" description="Helicase ATP-binding" evidence="14">
    <location>
        <begin position="303"/>
        <end position="519"/>
    </location>
</feature>
<keyword evidence="10" id="KW-0539">Nucleus</keyword>
<evidence type="ECO:0000256" key="5">
    <source>
        <dbReference type="ARBA" id="ARBA00022552"/>
    </source>
</evidence>
<dbReference type="SMART" id="SM00487">
    <property type="entry name" value="DEXDc"/>
    <property type="match status" value="1"/>
</dbReference>
<dbReference type="PROSITE" id="PS51192">
    <property type="entry name" value="HELICASE_ATP_BIND_1"/>
    <property type="match status" value="1"/>
</dbReference>
<dbReference type="InterPro" id="IPR014014">
    <property type="entry name" value="RNA_helicase_DEAD_Q_motif"/>
</dbReference>
<dbReference type="AlphaFoldDB" id="A0A1J1HFR1"/>
<dbReference type="CDD" id="cd18787">
    <property type="entry name" value="SF2_C_DEAD"/>
    <property type="match status" value="1"/>
</dbReference>
<accession>A0A1J1HFR1</accession>
<dbReference type="InterPro" id="IPR044742">
    <property type="entry name" value="DEAD/DEAH_RhlB"/>
</dbReference>
<dbReference type="GO" id="GO:0016787">
    <property type="term" value="F:hydrolase activity"/>
    <property type="evidence" value="ECO:0007669"/>
    <property type="project" value="UniProtKB-KW"/>
</dbReference>
<dbReference type="RefSeq" id="XP_028535213.1">
    <property type="nucleotide sequence ID" value="XM_028679506.1"/>
</dbReference>
<sequence length="701" mass="82010">MRNILKLKSINCDANEKFFFSKNFLFIKNRSSKFNTSGKILGNNIINNNENIIKKRQSLNNILKKSIFTENKIKNNINEEYPINKNLNDVNENFDNHLNEDFDNDHKENITSNEKKKAFNDESDNLNNNFQNHDMFDENLNNDDLNENFKSYKNFDRNEIKRNYTGENGFINNKNKRYNNYEKRRKYNNSYKEDGEQISNYSRNLNNSDRYSSLGNNLKDIEWNKVKVKVERKNLYNDNNNNLKNLSNEELQNELKKNNIFVNKDLLINNFITKFSDLNFHESILNYLNSKFNEPTAIQKITWPIALSGKDLIGVAETGSGKTLAYVLPCLMHILKHKQVELDKKKLDSKENEAEEKEEYNISQINKNNLSHDLENDMGSGYEDNNTYGLILLPTRELCMQVLDEIKIFERSLNLKSVAVYGGVPKYFQINNLKKGADIIVATPGRLLDFLENGIINLLKSIYVVIDEADRLLDMGFEKQLRKIMTQVNKNKQLLFLTATWPEQVRKLAYDFCSFDPIKIQIGKNELTANKNIEQDVIVSSSIDLKKKLLDWLKENYENNKILIFCDTKRNCDNLCRELRYHQYNALSIHGDKQQRERDRILNNYKSDRCNILVATDVASRGLDIKNISIVINYDIPNTIEDYIHRIGRTGRAGKKGKSILFFSYDYYVPQKLKFAKELIKLLNKTSQPVPDQLKEIAYSR</sequence>
<evidence type="ECO:0000256" key="8">
    <source>
        <dbReference type="ARBA" id="ARBA00022806"/>
    </source>
</evidence>
<dbReference type="GO" id="GO:0005524">
    <property type="term" value="F:ATP binding"/>
    <property type="evidence" value="ECO:0007669"/>
    <property type="project" value="UniProtKB-KW"/>
</dbReference>
<dbReference type="InterPro" id="IPR001650">
    <property type="entry name" value="Helicase_C-like"/>
</dbReference>
<evidence type="ECO:0000256" key="9">
    <source>
        <dbReference type="ARBA" id="ARBA00022840"/>
    </source>
</evidence>
<keyword evidence="6 13" id="KW-0547">Nucleotide-binding</keyword>
<comment type="subcellular location">
    <subcellularLocation>
        <location evidence="1">Nucleus</location>
        <location evidence="1">Nucleolus</location>
    </subcellularLocation>
</comment>
<evidence type="ECO:0000256" key="1">
    <source>
        <dbReference type="ARBA" id="ARBA00004604"/>
    </source>
</evidence>
<evidence type="ECO:0000256" key="10">
    <source>
        <dbReference type="ARBA" id="ARBA00023242"/>
    </source>
</evidence>
<dbReference type="InterPro" id="IPR027417">
    <property type="entry name" value="P-loop_NTPase"/>
</dbReference>
<dbReference type="OMA" id="FPYDYYV"/>
<dbReference type="VEuPathDB" id="PlasmoDB:PRELSG_1442700"/>
<name>A0A1J1HFR1_PLARL</name>
<evidence type="ECO:0000256" key="4">
    <source>
        <dbReference type="ARBA" id="ARBA00022517"/>
    </source>
</evidence>
<keyword evidence="9 13" id="KW-0067">ATP-binding</keyword>
<evidence type="ECO:0000256" key="3">
    <source>
        <dbReference type="ARBA" id="ARBA00012552"/>
    </source>
</evidence>
<dbReference type="InterPro" id="IPR000629">
    <property type="entry name" value="RNA-helicase_DEAD-box_CS"/>
</dbReference>